<protein>
    <submittedName>
        <fullName evidence="2">Uncharacterized protein</fullName>
    </submittedName>
</protein>
<name>A0ABQ5J7S1_9ASTR</name>
<proteinExistence type="predicted"/>
<gene>
    <name evidence="2" type="ORF">Tco_1123659</name>
</gene>
<feature type="region of interest" description="Disordered" evidence="1">
    <location>
        <begin position="105"/>
        <end position="130"/>
    </location>
</feature>
<comment type="caution">
    <text evidence="2">The sequence shown here is derived from an EMBL/GenBank/DDBJ whole genome shotgun (WGS) entry which is preliminary data.</text>
</comment>
<organism evidence="2 3">
    <name type="scientific">Tanacetum coccineum</name>
    <dbReference type="NCBI Taxonomy" id="301880"/>
    <lineage>
        <taxon>Eukaryota</taxon>
        <taxon>Viridiplantae</taxon>
        <taxon>Streptophyta</taxon>
        <taxon>Embryophyta</taxon>
        <taxon>Tracheophyta</taxon>
        <taxon>Spermatophyta</taxon>
        <taxon>Magnoliopsida</taxon>
        <taxon>eudicotyledons</taxon>
        <taxon>Gunneridae</taxon>
        <taxon>Pentapetalae</taxon>
        <taxon>asterids</taxon>
        <taxon>campanulids</taxon>
        <taxon>Asterales</taxon>
        <taxon>Asteraceae</taxon>
        <taxon>Asteroideae</taxon>
        <taxon>Anthemideae</taxon>
        <taxon>Anthemidinae</taxon>
        <taxon>Tanacetum</taxon>
    </lineage>
</organism>
<reference evidence="2" key="1">
    <citation type="journal article" date="2022" name="Int. J. Mol. Sci.">
        <title>Draft Genome of Tanacetum Coccineum: Genomic Comparison of Closely Related Tanacetum-Family Plants.</title>
        <authorList>
            <person name="Yamashiro T."/>
            <person name="Shiraishi A."/>
            <person name="Nakayama K."/>
            <person name="Satake H."/>
        </authorList>
    </citation>
    <scope>NUCLEOTIDE SEQUENCE</scope>
</reference>
<dbReference type="EMBL" id="BQNB010021517">
    <property type="protein sequence ID" value="GJU07229.1"/>
    <property type="molecule type" value="Genomic_DNA"/>
</dbReference>
<dbReference type="Proteomes" id="UP001151760">
    <property type="component" value="Unassembled WGS sequence"/>
</dbReference>
<reference evidence="2" key="2">
    <citation type="submission" date="2022-01" db="EMBL/GenBank/DDBJ databases">
        <authorList>
            <person name="Yamashiro T."/>
            <person name="Shiraishi A."/>
            <person name="Satake H."/>
            <person name="Nakayama K."/>
        </authorList>
    </citation>
    <scope>NUCLEOTIDE SEQUENCE</scope>
</reference>
<keyword evidence="3" id="KW-1185">Reference proteome</keyword>
<accession>A0ABQ5J7S1</accession>
<sequence>MDPHSSLGRLGMGDEWEAILEGINFGDISEIDGLELPPFVCNMGMSSRNKKKPHGNYNMTYSDEGPSLTIRKPLTQEEMTHEALEKDIYERILLKLDEEIEIDEEEAAEEVIREEKDSDDEEEYNVKRDKNGKPLYGPSFAKYLNCNDPMDRALALQETLNPFRKIYVRIVVPYGNAYDQGYQIKATNRELSKFYKLSDIMSPDPQEKIISKPGTSNRAAKSKYNTNLARLLPKQIYSLVIVDWEVLNNMGCAEEIEEMLEIKVDEMGVKEEIFTSKTITDEELMSRKVIKFRLGGCSHRLTILEFACCLGLYSSDEIQDDGFETYFLKGLRNDDHSMLTSIGQIEVRMIGYDKVQRNELWLMSMFEAKNQNGYENLAWLIARWLKRKGVGSQRESVICYRRFITKIAKRVNLLTDEVLNGLSAPIYCRSLDTTTLRKLINSNKRLIVKEPVPGDSRVVIPRPSRHSISDLYDRIGRMEI</sequence>
<evidence type="ECO:0000256" key="1">
    <source>
        <dbReference type="SAM" id="MobiDB-lite"/>
    </source>
</evidence>
<evidence type="ECO:0000313" key="3">
    <source>
        <dbReference type="Proteomes" id="UP001151760"/>
    </source>
</evidence>
<evidence type="ECO:0000313" key="2">
    <source>
        <dbReference type="EMBL" id="GJU07229.1"/>
    </source>
</evidence>